<dbReference type="RefSeq" id="WP_029990063.1">
    <property type="nucleotide sequence ID" value="NZ_ATMJ01000015.1"/>
</dbReference>
<dbReference type="NCBIfam" id="TIGR00363">
    <property type="entry name" value="MetQ/NlpA family lipoprotein"/>
    <property type="match status" value="1"/>
</dbReference>
<dbReference type="PANTHER" id="PTHR30429:SF1">
    <property type="entry name" value="D-METHIONINE-BINDING LIPOPROTEIN METQ-RELATED"/>
    <property type="match status" value="1"/>
</dbReference>
<keyword evidence="5 6" id="KW-0449">Lipoprotein</keyword>
<feature type="chain" id="PRO_5001793746" description="Lipoprotein" evidence="8">
    <location>
        <begin position="20"/>
        <end position="266"/>
    </location>
</feature>
<dbReference type="SUPFAM" id="SSF53850">
    <property type="entry name" value="Periplasmic binding protein-like II"/>
    <property type="match status" value="1"/>
</dbReference>
<dbReference type="PIRSF" id="PIRSF002854">
    <property type="entry name" value="MetQ"/>
    <property type="match status" value="1"/>
</dbReference>
<name>A0A085JPH4_9GAMM</name>
<evidence type="ECO:0000256" key="7">
    <source>
        <dbReference type="PIRSR" id="PIRSR002854-1"/>
    </source>
</evidence>
<dbReference type="CDD" id="cd13598">
    <property type="entry name" value="PBP2_lipoprotein_IlpA_like"/>
    <property type="match status" value="1"/>
</dbReference>
<keyword evidence="2 8" id="KW-0732">Signal</keyword>
<keyword evidence="4" id="KW-0564">Palmitate</keyword>
<organism evidence="9 10">
    <name type="scientific">Tatumella ptyseos ATCC 33301</name>
    <dbReference type="NCBI Taxonomy" id="1005995"/>
    <lineage>
        <taxon>Bacteria</taxon>
        <taxon>Pseudomonadati</taxon>
        <taxon>Pseudomonadota</taxon>
        <taxon>Gammaproteobacteria</taxon>
        <taxon>Enterobacterales</taxon>
        <taxon>Erwiniaceae</taxon>
        <taxon>Tatumella</taxon>
    </lineage>
</organism>
<sequence>MKKILLTSAIVLSALLLNACKQNDQDSVKVAINTGPDQQLWDTVKQVAKQKYHLDVQVIAFNDYVQPNEALLNKDVDANAFQSVPYLEMQEKERGYPFAILGKTFIFPIAAYSKKIKNISQLPDGATITLSNEATTLGRSLLLLQAQGLLKVKPEAGLLPTLLDITSNPKHLNILQVDTPQLARTLDDPKVYLSVINNNFASLAGLSASRDGLFMEGKASPYLNVLVVRKDNINDKKLQELKEAFQSQEVLDKANEIYKGDVIKAW</sequence>
<dbReference type="Proteomes" id="UP000028602">
    <property type="component" value="Unassembled WGS sequence"/>
</dbReference>
<evidence type="ECO:0000256" key="1">
    <source>
        <dbReference type="ARBA" id="ARBA00004193"/>
    </source>
</evidence>
<keyword evidence="3" id="KW-0472">Membrane</keyword>
<evidence type="ECO:0000256" key="2">
    <source>
        <dbReference type="ARBA" id="ARBA00022729"/>
    </source>
</evidence>
<evidence type="ECO:0000313" key="10">
    <source>
        <dbReference type="Proteomes" id="UP000028602"/>
    </source>
</evidence>
<evidence type="ECO:0000256" key="3">
    <source>
        <dbReference type="ARBA" id="ARBA00023136"/>
    </source>
</evidence>
<accession>A0A085JPH4</accession>
<dbReference type="AlphaFoldDB" id="A0A085JPH4"/>
<dbReference type="GO" id="GO:0005886">
    <property type="term" value="C:plasma membrane"/>
    <property type="evidence" value="ECO:0007669"/>
    <property type="project" value="UniProtKB-SubCell"/>
</dbReference>
<evidence type="ECO:0000256" key="8">
    <source>
        <dbReference type="SAM" id="SignalP"/>
    </source>
</evidence>
<evidence type="ECO:0000313" key="9">
    <source>
        <dbReference type="EMBL" id="KFD22370.1"/>
    </source>
</evidence>
<dbReference type="PANTHER" id="PTHR30429">
    <property type="entry name" value="D-METHIONINE-BINDING LIPOPROTEIN METQ"/>
    <property type="match status" value="1"/>
</dbReference>
<dbReference type="OrthoDB" id="9812878at2"/>
<dbReference type="InterPro" id="IPR004872">
    <property type="entry name" value="Lipoprotein_NlpA"/>
</dbReference>
<evidence type="ECO:0000256" key="5">
    <source>
        <dbReference type="ARBA" id="ARBA00023288"/>
    </source>
</evidence>
<dbReference type="eggNOG" id="COG1464">
    <property type="taxonomic scope" value="Bacteria"/>
</dbReference>
<feature type="signal peptide" evidence="8">
    <location>
        <begin position="1"/>
        <end position="19"/>
    </location>
</feature>
<keyword evidence="10" id="KW-1185">Reference proteome</keyword>
<feature type="lipid moiety-binding region" description="S-diacylglycerol cysteine" evidence="7">
    <location>
        <position position="20"/>
    </location>
</feature>
<comment type="subcellular location">
    <subcellularLocation>
        <location evidence="1">Cell membrane</location>
        <topology evidence="1">Lipid-anchor</topology>
    </subcellularLocation>
</comment>
<dbReference type="EMBL" id="JMPR01000008">
    <property type="protein sequence ID" value="KFD22370.1"/>
    <property type="molecule type" value="Genomic_DNA"/>
</dbReference>
<protein>
    <recommendedName>
        <fullName evidence="6">Lipoprotein</fullName>
    </recommendedName>
</protein>
<comment type="caution">
    <text evidence="9">The sequence shown here is derived from an EMBL/GenBank/DDBJ whole genome shotgun (WGS) entry which is preliminary data.</text>
</comment>
<evidence type="ECO:0000256" key="6">
    <source>
        <dbReference type="PIRNR" id="PIRNR002854"/>
    </source>
</evidence>
<proteinExistence type="inferred from homology"/>
<dbReference type="Pfam" id="PF03180">
    <property type="entry name" value="Lipoprotein_9"/>
    <property type="match status" value="1"/>
</dbReference>
<gene>
    <name evidence="9" type="ORF">GTPT_0544</name>
</gene>
<dbReference type="Gene3D" id="3.40.190.10">
    <property type="entry name" value="Periplasmic binding protein-like II"/>
    <property type="match status" value="2"/>
</dbReference>
<comment type="similarity">
    <text evidence="6">Belongs to the nlpA lipoprotein family.</text>
</comment>
<reference evidence="9 10" key="1">
    <citation type="submission" date="2014-05" db="EMBL/GenBank/DDBJ databases">
        <title>ATOL: Assembling a taxonomically balanced genome-scale reconstruction of the evolutionary history of the Enterobacteriaceae.</title>
        <authorList>
            <person name="Plunkett G.III."/>
            <person name="Neeno-Eckwall E.C."/>
            <person name="Glasner J.D."/>
            <person name="Perna N.T."/>
        </authorList>
    </citation>
    <scope>NUCLEOTIDE SEQUENCE [LARGE SCALE GENOMIC DNA]</scope>
    <source>
        <strain evidence="9 10">ATCC 33301</strain>
    </source>
</reference>
<evidence type="ECO:0000256" key="4">
    <source>
        <dbReference type="ARBA" id="ARBA00023139"/>
    </source>
</evidence>